<dbReference type="Proteomes" id="UP000652761">
    <property type="component" value="Unassembled WGS sequence"/>
</dbReference>
<keyword evidence="2" id="KW-1185">Reference proteome</keyword>
<protein>
    <submittedName>
        <fullName evidence="1">Uncharacterized protein</fullName>
    </submittedName>
</protein>
<dbReference type="EMBL" id="NMUH01000011">
    <property type="protein sequence ID" value="MQL68300.1"/>
    <property type="molecule type" value="Genomic_DNA"/>
</dbReference>
<dbReference type="AlphaFoldDB" id="A0A843TGX2"/>
<accession>A0A843TGX2</accession>
<comment type="caution">
    <text evidence="1">The sequence shown here is derived from an EMBL/GenBank/DDBJ whole genome shotgun (WGS) entry which is preliminary data.</text>
</comment>
<reference evidence="1" key="1">
    <citation type="submission" date="2017-07" db="EMBL/GenBank/DDBJ databases">
        <title>Taro Niue Genome Assembly and Annotation.</title>
        <authorList>
            <person name="Atibalentja N."/>
            <person name="Keating K."/>
            <person name="Fields C.J."/>
        </authorList>
    </citation>
    <scope>NUCLEOTIDE SEQUENCE</scope>
    <source>
        <strain evidence="1">Niue_2</strain>
        <tissue evidence="1">Leaf</tissue>
    </source>
</reference>
<organism evidence="1 2">
    <name type="scientific">Colocasia esculenta</name>
    <name type="common">Wild taro</name>
    <name type="synonym">Arum esculentum</name>
    <dbReference type="NCBI Taxonomy" id="4460"/>
    <lineage>
        <taxon>Eukaryota</taxon>
        <taxon>Viridiplantae</taxon>
        <taxon>Streptophyta</taxon>
        <taxon>Embryophyta</taxon>
        <taxon>Tracheophyta</taxon>
        <taxon>Spermatophyta</taxon>
        <taxon>Magnoliopsida</taxon>
        <taxon>Liliopsida</taxon>
        <taxon>Araceae</taxon>
        <taxon>Aroideae</taxon>
        <taxon>Colocasieae</taxon>
        <taxon>Colocasia</taxon>
    </lineage>
</organism>
<proteinExistence type="predicted"/>
<gene>
    <name evidence="1" type="ORF">Taro_000583</name>
</gene>
<evidence type="ECO:0000313" key="2">
    <source>
        <dbReference type="Proteomes" id="UP000652761"/>
    </source>
</evidence>
<name>A0A843TGX2_COLES</name>
<evidence type="ECO:0000313" key="1">
    <source>
        <dbReference type="EMBL" id="MQL68300.1"/>
    </source>
</evidence>
<sequence>MVSVLFGSVPVSRAVPCVSALADGPSGGFRRGCRACLCLLGLSWFQASYASFYGGCPANSLFTQCQALEGLSVRQVVTITWDPHPREPVEGVLRAMSTLELTA</sequence>